<gene>
    <name evidence="2" type="ORF">EDD32_2241</name>
</gene>
<name>A0A3N4Z5X5_9MICO</name>
<feature type="transmembrane region" description="Helical" evidence="1">
    <location>
        <begin position="138"/>
        <end position="158"/>
    </location>
</feature>
<evidence type="ECO:0000313" key="3">
    <source>
        <dbReference type="Proteomes" id="UP000280726"/>
    </source>
</evidence>
<protein>
    <submittedName>
        <fullName evidence="2">Uncharacterized protein</fullName>
    </submittedName>
</protein>
<feature type="transmembrane region" description="Helical" evidence="1">
    <location>
        <begin position="77"/>
        <end position="98"/>
    </location>
</feature>
<comment type="caution">
    <text evidence="2">The sequence shown here is derived from an EMBL/GenBank/DDBJ whole genome shotgun (WGS) entry which is preliminary data.</text>
</comment>
<organism evidence="2 3">
    <name type="scientific">Georgenia muralis</name>
    <dbReference type="NCBI Taxonomy" id="154117"/>
    <lineage>
        <taxon>Bacteria</taxon>
        <taxon>Bacillati</taxon>
        <taxon>Actinomycetota</taxon>
        <taxon>Actinomycetes</taxon>
        <taxon>Micrococcales</taxon>
        <taxon>Bogoriellaceae</taxon>
        <taxon>Georgenia</taxon>
    </lineage>
</organism>
<feature type="transmembrane region" description="Helical" evidence="1">
    <location>
        <begin position="50"/>
        <end position="71"/>
    </location>
</feature>
<dbReference type="EMBL" id="RKRA01000001">
    <property type="protein sequence ID" value="RPF27747.1"/>
    <property type="molecule type" value="Genomic_DNA"/>
</dbReference>
<proteinExistence type="predicted"/>
<accession>A0A3N4Z5X5</accession>
<keyword evidence="3" id="KW-1185">Reference proteome</keyword>
<reference evidence="2 3" key="1">
    <citation type="submission" date="2018-11" db="EMBL/GenBank/DDBJ databases">
        <title>Sequencing the genomes of 1000 actinobacteria strains.</title>
        <authorList>
            <person name="Klenk H.-P."/>
        </authorList>
    </citation>
    <scope>NUCLEOTIDE SEQUENCE [LARGE SCALE GENOMIC DNA]</scope>
    <source>
        <strain evidence="2 3">DSM 14418</strain>
    </source>
</reference>
<evidence type="ECO:0000256" key="1">
    <source>
        <dbReference type="SAM" id="Phobius"/>
    </source>
</evidence>
<dbReference type="AlphaFoldDB" id="A0A3N4Z5X5"/>
<keyword evidence="1" id="KW-0472">Membrane</keyword>
<evidence type="ECO:0000313" key="2">
    <source>
        <dbReference type="EMBL" id="RPF27747.1"/>
    </source>
</evidence>
<dbReference type="Proteomes" id="UP000280726">
    <property type="component" value="Unassembled WGS sequence"/>
</dbReference>
<sequence>MIASEMSTHATAGPGPAADACHHCDTSVPHEHLDVPAVIDGARRAGRRRAVTMVAVAATLTVAAVVLAALAAGPGRAAGALGLTLAGYVAVASVGVVVAGSAGRRTSGSVAVLGAFLTTAALTPLVALAVAVVTGPGWAVALVAAATWLLVTAVAEAGRARSWNRLLLTAGDAGERARARAVADRGAPDPTSARWAAQGVLVGAATWLLGAVAPAVVVLVPLAPAVVALGARRSLERP</sequence>
<keyword evidence="1" id="KW-1133">Transmembrane helix</keyword>
<feature type="transmembrane region" description="Helical" evidence="1">
    <location>
        <begin position="200"/>
        <end position="229"/>
    </location>
</feature>
<feature type="transmembrane region" description="Helical" evidence="1">
    <location>
        <begin position="110"/>
        <end position="132"/>
    </location>
</feature>
<keyword evidence="1" id="KW-0812">Transmembrane</keyword>